<reference evidence="1" key="1">
    <citation type="submission" date="2017-11" db="EMBL/GenBank/DDBJ databases">
        <title>Three new genomes from thermophilic consortium.</title>
        <authorList>
            <person name="Quaggio R."/>
            <person name="Amgarten D."/>
            <person name="Setubal J.C."/>
        </authorList>
    </citation>
    <scope>NUCLEOTIDE SEQUENCE</scope>
    <source>
        <strain evidence="1">ZCTH01-B2</strain>
    </source>
</reference>
<evidence type="ECO:0000313" key="1">
    <source>
        <dbReference type="EMBL" id="MBY6277250.1"/>
    </source>
</evidence>
<sequence>MRTVETVNRIRLAGCRPEPLSCYLKGLGVLRILGTQLDGTTVRACWVSDEFCLEAPLNAEQLVDFFLDHYRPTPVIAPWNGGGGFWDQRAAGTALRQMEQSTDPRLAAYRAAIRAARRAAASLGITDAPKDDSKARLLRVLRATLPDEALDWLDAVVVLTADKPQFAPILGTGGNDGNLDFSSNFMQRLADVMPFDGVWAPPGRGSRRGQGPTREQSAAWLRAALFREGDAKLLRAATGQFHPGGVGGPNATAGMEGDSMVNPWEFILMIEGALVLAASVSRRMGTDASGKAALPFTVSATAAGAGSLSNLDEARARAEIWLPLWRHPATWGAVRQLFAEGRAEIGRRQARSGLDFVRAVVSLGVDRMVDAFQRYGVMQWYGKSHLAVPLGRVRVEARPLIRLVDEVESWLNQARTVAADAPQGLGQALRRAERAVFAYAQREERTALLEVLTALAEAEMVVSRSRNLQQRLAPIPRLSIRWLEATDDGSAEFAIAAALASIVDPIVGPLWHHWLPVTETRGRLAWTDPGERDVTLTQLLPDLATVLQRRLMAMEQRGLPQAPIRAKWPLPLELVDRFLEGRVDDGRILQLLPALSLLDWQDAPFRPVRDTPVPLLNRAYALIKPLCMAEPLRPHQLAGQELALRLPMEVIARLRTGDLERPLDLAARRLHAAGLTPVGFRTRRYLQLKPPGGSPLRLAAGLLLPIHSAQPLLDLVLPQAEIQAKGRDLV</sequence>
<name>A0A953LF61_SYMTR</name>
<dbReference type="AlphaFoldDB" id="A0A953LF61"/>
<dbReference type="Proteomes" id="UP000732377">
    <property type="component" value="Unassembled WGS sequence"/>
</dbReference>
<comment type="caution">
    <text evidence="1">The sequence shown here is derived from an EMBL/GenBank/DDBJ whole genome shotgun (WGS) entry which is preliminary data.</text>
</comment>
<accession>A0A953LF61</accession>
<dbReference type="EMBL" id="PIUK01000155">
    <property type="protein sequence ID" value="MBY6277250.1"/>
    <property type="molecule type" value="Genomic_DNA"/>
</dbReference>
<organism evidence="1 2">
    <name type="scientific">Symbiobacterium thermophilum</name>
    <dbReference type="NCBI Taxonomy" id="2734"/>
    <lineage>
        <taxon>Bacteria</taxon>
        <taxon>Bacillati</taxon>
        <taxon>Bacillota</taxon>
        <taxon>Clostridia</taxon>
        <taxon>Eubacteriales</taxon>
        <taxon>Symbiobacteriaceae</taxon>
        <taxon>Symbiobacterium</taxon>
    </lineage>
</organism>
<evidence type="ECO:0000313" key="2">
    <source>
        <dbReference type="Proteomes" id="UP000732377"/>
    </source>
</evidence>
<dbReference type="InterPro" id="IPR026483">
    <property type="entry name" value="Cas_Csx17"/>
</dbReference>
<gene>
    <name evidence="1" type="primary">csx17</name>
    <name evidence="1" type="ORF">CWE10_13745</name>
</gene>
<protein>
    <submittedName>
        <fullName evidence="1">Type I-U CRISPR-associated protein Csx17</fullName>
    </submittedName>
</protein>
<proteinExistence type="predicted"/>
<dbReference type="NCBIfam" id="TIGR04113">
    <property type="entry name" value="cas_csx17"/>
    <property type="match status" value="1"/>
</dbReference>